<dbReference type="InterPro" id="IPR051681">
    <property type="entry name" value="Ser/Thr_Kinases-Pseudokinases"/>
</dbReference>
<organism evidence="3 4">
    <name type="scientific">Chlamydomonas incerta</name>
    <dbReference type="NCBI Taxonomy" id="51695"/>
    <lineage>
        <taxon>Eukaryota</taxon>
        <taxon>Viridiplantae</taxon>
        <taxon>Chlorophyta</taxon>
        <taxon>core chlorophytes</taxon>
        <taxon>Chlorophyceae</taxon>
        <taxon>CS clade</taxon>
        <taxon>Chlamydomonadales</taxon>
        <taxon>Chlamydomonadaceae</taxon>
        <taxon>Chlamydomonas</taxon>
    </lineage>
</organism>
<dbReference type="Proteomes" id="UP000650467">
    <property type="component" value="Unassembled WGS sequence"/>
</dbReference>
<reference evidence="3" key="1">
    <citation type="journal article" date="2020" name="bioRxiv">
        <title>Comparative genomics of Chlamydomonas.</title>
        <authorList>
            <person name="Craig R.J."/>
            <person name="Hasan A.R."/>
            <person name="Ness R.W."/>
            <person name="Keightley P.D."/>
        </authorList>
    </citation>
    <scope>NUCLEOTIDE SEQUENCE</scope>
    <source>
        <strain evidence="3">SAG 7.73</strain>
    </source>
</reference>
<dbReference type="SMART" id="SM00220">
    <property type="entry name" value="S_TKc"/>
    <property type="match status" value="1"/>
</dbReference>
<feature type="compositionally biased region" description="Gly residues" evidence="1">
    <location>
        <begin position="688"/>
        <end position="701"/>
    </location>
</feature>
<dbReference type="SUPFAM" id="SSF56112">
    <property type="entry name" value="Protein kinase-like (PK-like)"/>
    <property type="match status" value="1"/>
</dbReference>
<dbReference type="OrthoDB" id="536504at2759"/>
<dbReference type="EMBL" id="JAEHOC010000003">
    <property type="protein sequence ID" value="KAG2443902.1"/>
    <property type="molecule type" value="Genomic_DNA"/>
</dbReference>
<dbReference type="GO" id="GO:0004674">
    <property type="term" value="F:protein serine/threonine kinase activity"/>
    <property type="evidence" value="ECO:0007669"/>
    <property type="project" value="TreeGrafter"/>
</dbReference>
<feature type="region of interest" description="Disordered" evidence="1">
    <location>
        <begin position="655"/>
        <end position="722"/>
    </location>
</feature>
<feature type="compositionally biased region" description="Low complexity" evidence="1">
    <location>
        <begin position="1146"/>
        <end position="1187"/>
    </location>
</feature>
<name>A0A836B0H3_CHLIN</name>
<gene>
    <name evidence="3" type="ORF">HXX76_002242</name>
</gene>
<feature type="compositionally biased region" description="Pro residues" evidence="1">
    <location>
        <begin position="1125"/>
        <end position="1145"/>
    </location>
</feature>
<dbReference type="Pfam" id="PF00069">
    <property type="entry name" value="Pkinase"/>
    <property type="match status" value="1"/>
</dbReference>
<feature type="region of interest" description="Disordered" evidence="1">
    <location>
        <begin position="272"/>
        <end position="304"/>
    </location>
</feature>
<feature type="region of interest" description="Disordered" evidence="1">
    <location>
        <begin position="1093"/>
        <end position="1229"/>
    </location>
</feature>
<feature type="domain" description="Protein kinase" evidence="2">
    <location>
        <begin position="820"/>
        <end position="1088"/>
    </location>
</feature>
<evidence type="ECO:0000313" key="3">
    <source>
        <dbReference type="EMBL" id="KAG2443902.1"/>
    </source>
</evidence>
<dbReference type="Gene3D" id="1.10.510.10">
    <property type="entry name" value="Transferase(Phosphotransferase) domain 1"/>
    <property type="match status" value="1"/>
</dbReference>
<feature type="region of interest" description="Disordered" evidence="1">
    <location>
        <begin position="750"/>
        <end position="790"/>
    </location>
</feature>
<dbReference type="GO" id="GO:0005524">
    <property type="term" value="F:ATP binding"/>
    <property type="evidence" value="ECO:0007669"/>
    <property type="project" value="InterPro"/>
</dbReference>
<feature type="compositionally biased region" description="Low complexity" evidence="1">
    <location>
        <begin position="1102"/>
        <end position="1112"/>
    </location>
</feature>
<feature type="compositionally biased region" description="Pro residues" evidence="1">
    <location>
        <begin position="1205"/>
        <end position="1229"/>
    </location>
</feature>
<dbReference type="InterPro" id="IPR000719">
    <property type="entry name" value="Prot_kinase_dom"/>
</dbReference>
<sequence length="1229" mass="127798">MDFLLIGDASLPSWPLLNMGFVKEKIRIASGATMTVRHLVIGDFRSGLITQAPGFDLAAPTLLSTPTSPPGLLLHQETVVLYSVCFPKPVWTQALGGVARPPQLPGNQTFLLSTPQDGCVNASATQDARPAPALLQPPLASRCWADAGRILDMGFVGADADATGRLLPNNYNVWLTNVTYLCANTMNVPCIQRFAPYGCAVGTIANSTVELPWRLPPLGGAAGVMRVRSGRDLALAFVSSPHVHTAVLVNDVWAREADWAGLLPASRAPAAGANSTANSTATISTTNSTNSSSTTNSTSGGNATYEPWTLTRNFTIMSDPSLPSWPLLNMGFVKAKIRIAAGVTLLVRHVIIGDFRSGLLTQAPGFDLAAPTLLPTPTSRPGLLLHNETMVLYGVCFPKPVWSQALGGVARPPQLPGNQTFLLSRPQDGCVNATSTNTSTSGAAGNNTANTTGLLQPPLPNRCWSDAGIFPDMAFVGADADATNRLLPNHYNVWLNSVGYLCANTMSLECIRTYQPYGCAVSLINKTLGALPWDAPLSAESGGGADSGGDSGSSSSDNTALTVGLAVGLGGAALLAVIAVAVVMVRRRRQARGGNGGGGWLGGGKAAEAGTGGITPSSVDGAGKSNGIAGANADGADGSGCADVLGSGGSIAGKGQLQTQGLSTSAAPTPSCGSHNGPASAAPSGRGPRSGGPSAGHGAGSVGLEDSRGGSDPLADSAAGGGSSGAGIGLGDAAASLEMGLDGLGGLGAAGGVRQRPPSSIGTDAHAGSLLTDAGTGSNGTSREGAARSRLLQDEHMVVTPLTPPRADLAMGEAAVNEVVLLPVVRGKGAFGRVYEGMYQGERVAVKVMRDMADQGTPPDHIKASFTTEVEVLARCQHPNVVKLLAACVQPPKWILVMELMETSLEKLVYGKAPHPLMPLPQVLSIALDVAKGLEYLHPTILHRDLKPANILINNAKSDCPLAKITDFGVSRLRSTVLITKHPEAGTPAYMAPETFDVANYTLSHHVDMYSFGVLVWVMLTGQHPWQGLTMVEVAYKVTINRERLPLATIPQDRAHPRILAMINQCWEHEPRRRPAASEVVKELQMVMESMSLPLHGGGTSGLSSASSNSMLHLPPSNQSSRRFAPPPVWPPQQPPLPPIPPAAPLLPVQEQQQQPQQAQQAQVQQQVAPPLQPPLQQQQALAAQPLYSGAPQVLAQDLVQGGPRVPPPPQQQTPPPQQPPPPQQQQQP</sequence>
<dbReference type="CDD" id="cd13999">
    <property type="entry name" value="STKc_MAP3K-like"/>
    <property type="match status" value="1"/>
</dbReference>
<dbReference type="PROSITE" id="PS00108">
    <property type="entry name" value="PROTEIN_KINASE_ST"/>
    <property type="match status" value="1"/>
</dbReference>
<dbReference type="InterPro" id="IPR008271">
    <property type="entry name" value="Ser/Thr_kinase_AS"/>
</dbReference>
<evidence type="ECO:0000256" key="1">
    <source>
        <dbReference type="SAM" id="MobiDB-lite"/>
    </source>
</evidence>
<feature type="compositionally biased region" description="Polar residues" evidence="1">
    <location>
        <begin position="656"/>
        <end position="674"/>
    </location>
</feature>
<accession>A0A836B0H3</accession>
<evidence type="ECO:0000313" key="4">
    <source>
        <dbReference type="Proteomes" id="UP000650467"/>
    </source>
</evidence>
<feature type="compositionally biased region" description="Low complexity" evidence="1">
    <location>
        <begin position="677"/>
        <end position="687"/>
    </location>
</feature>
<dbReference type="InterPro" id="IPR011009">
    <property type="entry name" value="Kinase-like_dom_sf"/>
</dbReference>
<protein>
    <recommendedName>
        <fullName evidence="2">Protein kinase domain-containing protein</fullName>
    </recommendedName>
</protein>
<dbReference type="PANTHER" id="PTHR44329:SF214">
    <property type="entry name" value="PROTEIN KINASE DOMAIN-CONTAINING PROTEIN"/>
    <property type="match status" value="1"/>
</dbReference>
<comment type="caution">
    <text evidence="3">The sequence shown here is derived from an EMBL/GenBank/DDBJ whole genome shotgun (WGS) entry which is preliminary data.</text>
</comment>
<dbReference type="PANTHER" id="PTHR44329">
    <property type="entry name" value="SERINE/THREONINE-PROTEIN KINASE TNNI3K-RELATED"/>
    <property type="match status" value="1"/>
</dbReference>
<proteinExistence type="predicted"/>
<dbReference type="AlphaFoldDB" id="A0A836B0H3"/>
<dbReference type="PROSITE" id="PS50011">
    <property type="entry name" value="PROTEIN_KINASE_DOM"/>
    <property type="match status" value="1"/>
</dbReference>
<keyword evidence="4" id="KW-1185">Reference proteome</keyword>
<evidence type="ECO:0000259" key="2">
    <source>
        <dbReference type="PROSITE" id="PS50011"/>
    </source>
</evidence>